<evidence type="ECO:0000313" key="2">
    <source>
        <dbReference type="EMBL" id="GMH06161.1"/>
    </source>
</evidence>
<dbReference type="Proteomes" id="UP001279734">
    <property type="component" value="Unassembled WGS sequence"/>
</dbReference>
<keyword evidence="3" id="KW-1185">Reference proteome</keyword>
<protein>
    <submittedName>
        <fullName evidence="2">Uncharacterized protein</fullName>
    </submittedName>
</protein>
<feature type="region of interest" description="Disordered" evidence="1">
    <location>
        <begin position="1"/>
        <end position="29"/>
    </location>
</feature>
<comment type="caution">
    <text evidence="2">The sequence shown here is derived from an EMBL/GenBank/DDBJ whole genome shotgun (WGS) entry which is preliminary data.</text>
</comment>
<name>A0AAD3S8A4_NEPGR</name>
<organism evidence="2 3">
    <name type="scientific">Nepenthes gracilis</name>
    <name type="common">Slender pitcher plant</name>
    <dbReference type="NCBI Taxonomy" id="150966"/>
    <lineage>
        <taxon>Eukaryota</taxon>
        <taxon>Viridiplantae</taxon>
        <taxon>Streptophyta</taxon>
        <taxon>Embryophyta</taxon>
        <taxon>Tracheophyta</taxon>
        <taxon>Spermatophyta</taxon>
        <taxon>Magnoliopsida</taxon>
        <taxon>eudicotyledons</taxon>
        <taxon>Gunneridae</taxon>
        <taxon>Pentapetalae</taxon>
        <taxon>Caryophyllales</taxon>
        <taxon>Nepenthaceae</taxon>
        <taxon>Nepenthes</taxon>
    </lineage>
</organism>
<evidence type="ECO:0000313" key="3">
    <source>
        <dbReference type="Proteomes" id="UP001279734"/>
    </source>
</evidence>
<evidence type="ECO:0000256" key="1">
    <source>
        <dbReference type="SAM" id="MobiDB-lite"/>
    </source>
</evidence>
<sequence length="109" mass="12250">MESTPSNYPRCGREPSKTHTPNKTDPKLCLRQNQATSVFHQQLSKRQMHHIPSLTPAKYSSTSNQFFHPQQATSIASATISPIPCIWLQQHPFGISSLSFALSLHLRIP</sequence>
<reference evidence="2" key="1">
    <citation type="submission" date="2023-05" db="EMBL/GenBank/DDBJ databases">
        <title>Nepenthes gracilis genome sequencing.</title>
        <authorList>
            <person name="Fukushima K."/>
        </authorList>
    </citation>
    <scope>NUCLEOTIDE SEQUENCE</scope>
    <source>
        <strain evidence="2">SING2019-196</strain>
    </source>
</reference>
<gene>
    <name evidence="2" type="ORF">Nepgr_008001</name>
</gene>
<proteinExistence type="predicted"/>
<feature type="compositionally biased region" description="Basic and acidic residues" evidence="1">
    <location>
        <begin position="11"/>
        <end position="28"/>
    </location>
</feature>
<dbReference type="AlphaFoldDB" id="A0AAD3S8A4"/>
<accession>A0AAD3S8A4</accession>
<dbReference type="EMBL" id="BSYO01000006">
    <property type="protein sequence ID" value="GMH06161.1"/>
    <property type="molecule type" value="Genomic_DNA"/>
</dbReference>